<dbReference type="Proteomes" id="UP000236594">
    <property type="component" value="Unassembled WGS sequence"/>
</dbReference>
<dbReference type="AlphaFoldDB" id="A0A316WT68"/>
<gene>
    <name evidence="1" type="ORF">C1631_022905</name>
</gene>
<dbReference type="Pfam" id="PF21983">
    <property type="entry name" value="NikA-like"/>
    <property type="match status" value="1"/>
</dbReference>
<dbReference type="InterPro" id="IPR053842">
    <property type="entry name" value="NikA-like"/>
</dbReference>
<dbReference type="RefSeq" id="WP_109714417.1">
    <property type="nucleotide sequence ID" value="NZ_PPED02000009.1"/>
</dbReference>
<comment type="caution">
    <text evidence="1">The sequence shown here is derived from an EMBL/GenBank/DDBJ whole genome shotgun (WGS) entry which is preliminary data.</text>
</comment>
<dbReference type="EMBL" id="PPED02000009">
    <property type="protein sequence ID" value="PWN62418.1"/>
    <property type="molecule type" value="Genomic_DNA"/>
</dbReference>
<sequence>MKNKGGRPVIKDEKNKRIKHIGFYVTLDEYEKIIKNIPKNSSLSEGFRTIMLSNKKQIYVPLNFEKYINEVNKIGVNINQIAKKLNTHNDISLNELNDIKTKVAHLNSMFSHIINTLNNKIDS</sequence>
<organism evidence="1 2">
    <name type="scientific">Chryseobacterium phosphatilyticum</name>
    <dbReference type="NCBI Taxonomy" id="475075"/>
    <lineage>
        <taxon>Bacteria</taxon>
        <taxon>Pseudomonadati</taxon>
        <taxon>Bacteroidota</taxon>
        <taxon>Flavobacteriia</taxon>
        <taxon>Flavobacteriales</taxon>
        <taxon>Weeksellaceae</taxon>
        <taxon>Chryseobacterium group</taxon>
        <taxon>Chryseobacterium</taxon>
    </lineage>
</organism>
<protein>
    <submittedName>
        <fullName evidence="1">Uncharacterized protein</fullName>
    </submittedName>
</protein>
<evidence type="ECO:0000313" key="2">
    <source>
        <dbReference type="Proteomes" id="UP000236594"/>
    </source>
</evidence>
<reference evidence="1 2" key="1">
    <citation type="submission" date="2018-04" db="EMBL/GenBank/DDBJ databases">
        <title>Draft Genome Sequence of Phosphate-Solubilizing Chryseobacterium sp. ISE14 that is a Biocontrol and Plant Growth-Promoting Rhizobacterium Isolated from Cucumber.</title>
        <authorList>
            <person name="Jeong J.-J."/>
            <person name="Sang M.K."/>
            <person name="Choi I.-G."/>
            <person name="Kim K.D."/>
        </authorList>
    </citation>
    <scope>NUCLEOTIDE SEQUENCE [LARGE SCALE GENOMIC DNA]</scope>
    <source>
        <strain evidence="1 2">ISE14</strain>
    </source>
</reference>
<keyword evidence="2" id="KW-1185">Reference proteome</keyword>
<dbReference type="OrthoDB" id="681025at2"/>
<proteinExistence type="predicted"/>
<name>A0A316WT68_9FLAO</name>
<evidence type="ECO:0000313" key="1">
    <source>
        <dbReference type="EMBL" id="PWN62418.1"/>
    </source>
</evidence>
<accession>A0A316WT68</accession>